<evidence type="ECO:0000313" key="3">
    <source>
        <dbReference type="EMBL" id="QDO97045.1"/>
    </source>
</evidence>
<evidence type="ECO:0000256" key="1">
    <source>
        <dbReference type="SAM" id="MobiDB-lite"/>
    </source>
</evidence>
<sequence length="369" mass="40574">MTGAIGPEAANARDDVIRAQILLGQSGDLDLDNLGGPTGWPGGELTRSLKRYQRRRGLTVDGLMLPDGETIKALQSDLYDRLARYKAPTTAEVDDHHDKLARYRAGENEVREMPRTALAMPGGGLPAYVRTLAENTDQRNPEPQLLSATVSDVADAPSEFVMGTQVAQLALPIHPTMTAPATGAAGASQKLPPGVTPNIEKTSQQLEKWFDERVNLLSLPAQMYQHLANTTSPALDPSDEAASRTPPLKPSAPEDPPPEGSKAEERAPSLEDLIPPEMKPWIEGLEPFDQQLARELMLIYNRRGGPETIKGNAIIVKEMMDALKKYPALADGMKHCWRFAFAKSHGWITGRYRRRNVLEGTPLFEYRNE</sequence>
<dbReference type="Proteomes" id="UP000317496">
    <property type="component" value="Chromosome"/>
</dbReference>
<dbReference type="SUPFAM" id="SSF47090">
    <property type="entry name" value="PGBD-like"/>
    <property type="match status" value="1"/>
</dbReference>
<organism evidence="3 4">
    <name type="scientific">Ferrovibrio terrae</name>
    <dbReference type="NCBI Taxonomy" id="2594003"/>
    <lineage>
        <taxon>Bacteria</taxon>
        <taxon>Pseudomonadati</taxon>
        <taxon>Pseudomonadota</taxon>
        <taxon>Alphaproteobacteria</taxon>
        <taxon>Rhodospirillales</taxon>
        <taxon>Rhodospirillaceae</taxon>
        <taxon>Ferrovibrio</taxon>
    </lineage>
</organism>
<dbReference type="EMBL" id="CP041636">
    <property type="protein sequence ID" value="QDO97045.1"/>
    <property type="molecule type" value="Genomic_DNA"/>
</dbReference>
<dbReference type="Pfam" id="PF01471">
    <property type="entry name" value="PG_binding_1"/>
    <property type="match status" value="1"/>
</dbReference>
<feature type="compositionally biased region" description="Pro residues" evidence="1">
    <location>
        <begin position="247"/>
        <end position="259"/>
    </location>
</feature>
<gene>
    <name evidence="3" type="ORF">FNB15_07050</name>
</gene>
<dbReference type="KEGG" id="fer:FNB15_07050"/>
<feature type="region of interest" description="Disordered" evidence="1">
    <location>
        <begin position="231"/>
        <end position="271"/>
    </location>
</feature>
<dbReference type="AlphaFoldDB" id="A0A516GZW1"/>
<dbReference type="InterPro" id="IPR036366">
    <property type="entry name" value="PGBDSf"/>
</dbReference>
<accession>A0A516GZW1</accession>
<evidence type="ECO:0000313" key="4">
    <source>
        <dbReference type="Proteomes" id="UP000317496"/>
    </source>
</evidence>
<feature type="domain" description="Peptidoglycan binding-like" evidence="2">
    <location>
        <begin position="13"/>
        <end position="74"/>
    </location>
</feature>
<name>A0A516GZW1_9PROT</name>
<dbReference type="Gene3D" id="1.10.101.10">
    <property type="entry name" value="PGBD-like superfamily/PGBD"/>
    <property type="match status" value="1"/>
</dbReference>
<keyword evidence="4" id="KW-1185">Reference proteome</keyword>
<reference evidence="3 4" key="1">
    <citation type="submission" date="2019-07" db="EMBL/GenBank/DDBJ databases">
        <title>Genome sequencing for Ferrovibrio sp. K5.</title>
        <authorList>
            <person name="Park S.-J."/>
        </authorList>
    </citation>
    <scope>NUCLEOTIDE SEQUENCE [LARGE SCALE GENOMIC DNA]</scope>
    <source>
        <strain evidence="3 4">K5</strain>
    </source>
</reference>
<protein>
    <submittedName>
        <fullName evidence="3">Peptidoglycan-binding protein</fullName>
    </submittedName>
</protein>
<evidence type="ECO:0000259" key="2">
    <source>
        <dbReference type="Pfam" id="PF01471"/>
    </source>
</evidence>
<dbReference type="InterPro" id="IPR002477">
    <property type="entry name" value="Peptidoglycan-bd-like"/>
</dbReference>
<dbReference type="OrthoDB" id="7366928at2"/>
<dbReference type="InterPro" id="IPR036365">
    <property type="entry name" value="PGBD-like_sf"/>
</dbReference>
<proteinExistence type="predicted"/>